<evidence type="ECO:0000256" key="7">
    <source>
        <dbReference type="RuleBase" id="RU363032"/>
    </source>
</evidence>
<evidence type="ECO:0000259" key="8">
    <source>
        <dbReference type="PROSITE" id="PS50928"/>
    </source>
</evidence>
<comment type="subcellular location">
    <subcellularLocation>
        <location evidence="1 7">Cell membrane</location>
        <topology evidence="1 7">Multi-pass membrane protein</topology>
    </subcellularLocation>
</comment>
<keyword evidence="4 7" id="KW-0812">Transmembrane</keyword>
<reference evidence="9 10" key="1">
    <citation type="submission" date="2020-08" db="EMBL/GenBank/DDBJ databases">
        <title>Functional genomics of gut bacteria from endangered species of beetles.</title>
        <authorList>
            <person name="Carlos-Shanley C."/>
        </authorList>
    </citation>
    <scope>NUCLEOTIDE SEQUENCE [LARGE SCALE GENOMIC DNA]</scope>
    <source>
        <strain evidence="9 10">S00198</strain>
    </source>
</reference>
<feature type="transmembrane region" description="Helical" evidence="7">
    <location>
        <begin position="285"/>
        <end position="311"/>
    </location>
</feature>
<sequence length="318" mass="34375">MGSSFPAYLGRRLLWTLPTLFLVSLMVFVLMRLVPGDPALLILGDSATPEQLADLHAQFGLDRPIPVQFTLWLGRVLQGDLGQSITSGEAVLPLLLERFQVSAAIVLVAVALAALLAVPAGLLAAWKQNSVLDTMVVAAATFFLSIPSFWLGLLLLLFVGLKLGLVPVVGYVPFSEDWRSALTFLILPTITLALIELGILTRMARASAVEVLRLEYVTHARAKGLAERRVLLRHVLPNAFAPTWTMIGLVLGNLLGGIAVLETVFTLPGLGRLLVDAIFARDYPVVQGCLLFTAAIYVLVNLVVDLCYPLFDPRVSAS</sequence>
<dbReference type="GO" id="GO:0005886">
    <property type="term" value="C:plasma membrane"/>
    <property type="evidence" value="ECO:0007669"/>
    <property type="project" value="UniProtKB-SubCell"/>
</dbReference>
<dbReference type="GO" id="GO:0071916">
    <property type="term" value="F:dipeptide transmembrane transporter activity"/>
    <property type="evidence" value="ECO:0007669"/>
    <property type="project" value="TreeGrafter"/>
</dbReference>
<dbReference type="CDD" id="cd06261">
    <property type="entry name" value="TM_PBP2"/>
    <property type="match status" value="1"/>
</dbReference>
<dbReference type="SUPFAM" id="SSF161098">
    <property type="entry name" value="MetI-like"/>
    <property type="match status" value="1"/>
</dbReference>
<dbReference type="PANTHER" id="PTHR43163:SF6">
    <property type="entry name" value="DIPEPTIDE TRANSPORT SYSTEM PERMEASE PROTEIN DPPB-RELATED"/>
    <property type="match status" value="1"/>
</dbReference>
<evidence type="ECO:0000313" key="10">
    <source>
        <dbReference type="Proteomes" id="UP000575083"/>
    </source>
</evidence>
<dbReference type="Proteomes" id="UP000575083">
    <property type="component" value="Unassembled WGS sequence"/>
</dbReference>
<name>A0A7X0U8K1_9BURK</name>
<evidence type="ECO:0000256" key="6">
    <source>
        <dbReference type="ARBA" id="ARBA00023136"/>
    </source>
</evidence>
<comment type="similarity">
    <text evidence="7">Belongs to the binding-protein-dependent transport system permease family.</text>
</comment>
<evidence type="ECO:0000256" key="2">
    <source>
        <dbReference type="ARBA" id="ARBA00022448"/>
    </source>
</evidence>
<dbReference type="InterPro" id="IPR000515">
    <property type="entry name" value="MetI-like"/>
</dbReference>
<feature type="transmembrane region" description="Helical" evidence="7">
    <location>
        <begin position="239"/>
        <end position="265"/>
    </location>
</feature>
<proteinExistence type="inferred from homology"/>
<keyword evidence="10" id="KW-1185">Reference proteome</keyword>
<feature type="transmembrane region" description="Helical" evidence="7">
    <location>
        <begin position="136"/>
        <end position="161"/>
    </location>
</feature>
<protein>
    <submittedName>
        <fullName evidence="9">Peptide/nickel transport system permease protein</fullName>
    </submittedName>
</protein>
<dbReference type="AlphaFoldDB" id="A0A7X0U8K1"/>
<keyword evidence="3" id="KW-1003">Cell membrane</keyword>
<feature type="transmembrane region" description="Helical" evidence="7">
    <location>
        <begin position="101"/>
        <end position="124"/>
    </location>
</feature>
<accession>A0A7X0U8K1</accession>
<feature type="transmembrane region" description="Helical" evidence="7">
    <location>
        <begin position="181"/>
        <end position="200"/>
    </location>
</feature>
<evidence type="ECO:0000256" key="3">
    <source>
        <dbReference type="ARBA" id="ARBA00022475"/>
    </source>
</evidence>
<dbReference type="PROSITE" id="PS50928">
    <property type="entry name" value="ABC_TM1"/>
    <property type="match status" value="1"/>
</dbReference>
<dbReference type="InterPro" id="IPR035906">
    <property type="entry name" value="MetI-like_sf"/>
</dbReference>
<dbReference type="InterPro" id="IPR045621">
    <property type="entry name" value="BPD_transp_1_N"/>
</dbReference>
<dbReference type="RefSeq" id="WP_184856660.1">
    <property type="nucleotide sequence ID" value="NZ_JACHLK010000003.1"/>
</dbReference>
<dbReference type="PANTHER" id="PTHR43163">
    <property type="entry name" value="DIPEPTIDE TRANSPORT SYSTEM PERMEASE PROTEIN DPPB-RELATED"/>
    <property type="match status" value="1"/>
</dbReference>
<evidence type="ECO:0000256" key="1">
    <source>
        <dbReference type="ARBA" id="ARBA00004651"/>
    </source>
</evidence>
<comment type="caution">
    <text evidence="9">The sequence shown here is derived from an EMBL/GenBank/DDBJ whole genome shotgun (WGS) entry which is preliminary data.</text>
</comment>
<feature type="domain" description="ABC transmembrane type-1" evidence="8">
    <location>
        <begin position="99"/>
        <end position="308"/>
    </location>
</feature>
<evidence type="ECO:0000256" key="5">
    <source>
        <dbReference type="ARBA" id="ARBA00022989"/>
    </source>
</evidence>
<dbReference type="Gene3D" id="1.10.3720.10">
    <property type="entry name" value="MetI-like"/>
    <property type="match status" value="1"/>
</dbReference>
<dbReference type="Pfam" id="PF00528">
    <property type="entry name" value="BPD_transp_1"/>
    <property type="match status" value="1"/>
</dbReference>
<evidence type="ECO:0000313" key="9">
    <source>
        <dbReference type="EMBL" id="MBB6559231.1"/>
    </source>
</evidence>
<dbReference type="EMBL" id="JACHLK010000003">
    <property type="protein sequence ID" value="MBB6559231.1"/>
    <property type="molecule type" value="Genomic_DNA"/>
</dbReference>
<gene>
    <name evidence="9" type="ORF">HNP48_001898</name>
</gene>
<organism evidence="9 10">
    <name type="scientific">Acidovorax soli</name>
    <dbReference type="NCBI Taxonomy" id="592050"/>
    <lineage>
        <taxon>Bacteria</taxon>
        <taxon>Pseudomonadati</taxon>
        <taxon>Pseudomonadota</taxon>
        <taxon>Betaproteobacteria</taxon>
        <taxon>Burkholderiales</taxon>
        <taxon>Comamonadaceae</taxon>
        <taxon>Acidovorax</taxon>
    </lineage>
</organism>
<feature type="transmembrane region" description="Helical" evidence="7">
    <location>
        <begin position="12"/>
        <end position="34"/>
    </location>
</feature>
<dbReference type="Pfam" id="PF19300">
    <property type="entry name" value="BPD_transp_1_N"/>
    <property type="match status" value="1"/>
</dbReference>
<keyword evidence="6 7" id="KW-0472">Membrane</keyword>
<keyword evidence="2 7" id="KW-0813">Transport</keyword>
<keyword evidence="5 7" id="KW-1133">Transmembrane helix</keyword>
<evidence type="ECO:0000256" key="4">
    <source>
        <dbReference type="ARBA" id="ARBA00022692"/>
    </source>
</evidence>